<feature type="chain" id="PRO_5036075860" description="Thiol:disulfide interchange protein" evidence="9">
    <location>
        <begin position="20"/>
        <end position="201"/>
    </location>
</feature>
<dbReference type="EMBL" id="RAWX01000002">
    <property type="protein sequence ID" value="RKJ88980.1"/>
    <property type="molecule type" value="Genomic_DNA"/>
</dbReference>
<dbReference type="GO" id="GO:0042597">
    <property type="term" value="C:periplasmic space"/>
    <property type="evidence" value="ECO:0007669"/>
    <property type="project" value="UniProtKB-SubCell"/>
</dbReference>
<dbReference type="RefSeq" id="WP_120414688.1">
    <property type="nucleotide sequence ID" value="NZ_RAWX01000002.1"/>
</dbReference>
<dbReference type="InterPro" id="IPR001853">
    <property type="entry name" value="DSBA-like_thioredoxin_dom"/>
</dbReference>
<comment type="caution">
    <text evidence="11">The sequence shown here is derived from an EMBL/GenBank/DDBJ whole genome shotgun (WGS) entry which is preliminary data.</text>
</comment>
<dbReference type="InterPro" id="IPR023205">
    <property type="entry name" value="DsbA/DsbL"/>
</dbReference>
<evidence type="ECO:0000256" key="4">
    <source>
        <dbReference type="ARBA" id="ARBA00022764"/>
    </source>
</evidence>
<dbReference type="AlphaFoldDB" id="A0A3A9IGF0"/>
<protein>
    <recommendedName>
        <fullName evidence="7">Thiol:disulfide interchange protein</fullName>
    </recommendedName>
</protein>
<keyword evidence="5 7" id="KW-1015">Disulfide bond</keyword>
<dbReference type="EMBL" id="RAWX01000002">
    <property type="protein sequence ID" value="RKJ89700.1"/>
    <property type="molecule type" value="Genomic_DNA"/>
</dbReference>
<keyword evidence="6" id="KW-0676">Redox-active center</keyword>
<evidence type="ECO:0000256" key="9">
    <source>
        <dbReference type="SAM" id="SignalP"/>
    </source>
</evidence>
<dbReference type="InterPro" id="IPR050824">
    <property type="entry name" value="Thiol_disulfide_DsbA"/>
</dbReference>
<dbReference type="PIRSF" id="PIRSF001488">
    <property type="entry name" value="Tdi_protein"/>
    <property type="match status" value="1"/>
</dbReference>
<dbReference type="PANTHER" id="PTHR35891:SF2">
    <property type="entry name" value="THIOL:DISULFIDE INTERCHANGE PROTEIN DSBA"/>
    <property type="match status" value="1"/>
</dbReference>
<dbReference type="GO" id="GO:0015036">
    <property type="term" value="F:disulfide oxidoreductase activity"/>
    <property type="evidence" value="ECO:0007669"/>
    <property type="project" value="UniProtKB-ARBA"/>
</dbReference>
<dbReference type="SUPFAM" id="SSF52833">
    <property type="entry name" value="Thioredoxin-like"/>
    <property type="match status" value="1"/>
</dbReference>
<dbReference type="Proteomes" id="UP000281725">
    <property type="component" value="Unassembled WGS sequence"/>
</dbReference>
<sequence length="201" mass="22694">MQKIIVLFAAMLMLPMAYAAPQFKEGINYETLSQTGSAQPEVLEFFSYFCPSCANFEPIVEDLKRNLPEGVSLKRNHVAFLGRDMGPQMQRAYAVADLLNVEDKLTTAIFQKMQQRQYPQSRADVKQIFVDNGVPADKFDGVVDSFAATSMVSLFDRNTQNYNIRGVPAFLVNGKYMIKPGSIRSQEQFNQLVAFLLNKKD</sequence>
<evidence type="ECO:0000256" key="1">
    <source>
        <dbReference type="ARBA" id="ARBA00004418"/>
    </source>
</evidence>
<dbReference type="CDD" id="cd03019">
    <property type="entry name" value="DsbA_DsbA"/>
    <property type="match status" value="1"/>
</dbReference>
<evidence type="ECO:0000313" key="13">
    <source>
        <dbReference type="Proteomes" id="UP000281725"/>
    </source>
</evidence>
<evidence type="ECO:0000313" key="12">
    <source>
        <dbReference type="EMBL" id="RKJ89700.1"/>
    </source>
</evidence>
<dbReference type="PROSITE" id="PS00194">
    <property type="entry name" value="THIOREDOXIN_1"/>
    <property type="match status" value="1"/>
</dbReference>
<dbReference type="InterPro" id="IPR017937">
    <property type="entry name" value="Thioredoxin_CS"/>
</dbReference>
<evidence type="ECO:0000313" key="11">
    <source>
        <dbReference type="EMBL" id="RKJ88980.1"/>
    </source>
</evidence>
<evidence type="ECO:0000256" key="6">
    <source>
        <dbReference type="ARBA" id="ARBA00023284"/>
    </source>
</evidence>
<evidence type="ECO:0000256" key="8">
    <source>
        <dbReference type="PIRSR" id="PIRSR001488-1"/>
    </source>
</evidence>
<evidence type="ECO:0000256" key="7">
    <source>
        <dbReference type="PIRNR" id="PIRNR001488"/>
    </source>
</evidence>
<comment type="subcellular location">
    <subcellularLocation>
        <location evidence="1 7">Periplasm</location>
    </subcellularLocation>
</comment>
<keyword evidence="4 7" id="KW-0574">Periplasm</keyword>
<evidence type="ECO:0000259" key="10">
    <source>
        <dbReference type="PROSITE" id="PS51352"/>
    </source>
</evidence>
<reference evidence="11 13" key="1">
    <citation type="submission" date="2018-09" db="EMBL/GenBank/DDBJ databases">
        <title>Genome sequencing of Aeromonas veronii MS-17-88.</title>
        <authorList>
            <person name="Tekedar H.C."/>
            <person name="Arick M.A."/>
            <person name="Hsu C.-Y."/>
            <person name="Thrash A."/>
            <person name="Karsi A."/>
            <person name="Lawrence M.L."/>
            <person name="Abdelhamed H."/>
        </authorList>
    </citation>
    <scope>NUCLEOTIDE SEQUENCE [LARGE SCALE GENOMIC DNA]</scope>
    <source>
        <strain evidence="11 13">MS 17-88</strain>
    </source>
</reference>
<evidence type="ECO:0000256" key="5">
    <source>
        <dbReference type="ARBA" id="ARBA00023157"/>
    </source>
</evidence>
<feature type="signal peptide" evidence="9">
    <location>
        <begin position="1"/>
        <end position="19"/>
    </location>
</feature>
<dbReference type="InterPro" id="IPR013766">
    <property type="entry name" value="Thioredoxin_domain"/>
</dbReference>
<name>A0A3A9IGF0_AERVE</name>
<evidence type="ECO:0000256" key="3">
    <source>
        <dbReference type="ARBA" id="ARBA00022729"/>
    </source>
</evidence>
<evidence type="ECO:0000256" key="2">
    <source>
        <dbReference type="ARBA" id="ARBA00005791"/>
    </source>
</evidence>
<comment type="similarity">
    <text evidence="2">Belongs to the thioredoxin family. DsbA subfamily.</text>
</comment>
<dbReference type="PROSITE" id="PS51352">
    <property type="entry name" value="THIOREDOXIN_2"/>
    <property type="match status" value="1"/>
</dbReference>
<organism evidence="11 13">
    <name type="scientific">Aeromonas veronii</name>
    <dbReference type="NCBI Taxonomy" id="654"/>
    <lineage>
        <taxon>Bacteria</taxon>
        <taxon>Pseudomonadati</taxon>
        <taxon>Pseudomonadota</taxon>
        <taxon>Gammaproteobacteria</taxon>
        <taxon>Aeromonadales</taxon>
        <taxon>Aeromonadaceae</taxon>
        <taxon>Aeromonas</taxon>
    </lineage>
</organism>
<dbReference type="InterPro" id="IPR036249">
    <property type="entry name" value="Thioredoxin-like_sf"/>
</dbReference>
<accession>A0A3A9IGF0</accession>
<feature type="disulfide bond" description="Redox-active" evidence="8">
    <location>
        <begin position="50"/>
        <end position="53"/>
    </location>
</feature>
<keyword evidence="3 9" id="KW-0732">Signal</keyword>
<dbReference type="PANTHER" id="PTHR35891">
    <property type="entry name" value="THIOL:DISULFIDE INTERCHANGE PROTEIN DSBA"/>
    <property type="match status" value="1"/>
</dbReference>
<dbReference type="Pfam" id="PF01323">
    <property type="entry name" value="DSBA"/>
    <property type="match status" value="1"/>
</dbReference>
<dbReference type="Gene3D" id="3.40.30.10">
    <property type="entry name" value="Glutaredoxin"/>
    <property type="match status" value="1"/>
</dbReference>
<gene>
    <name evidence="11" type="ORF">D6R50_06715</name>
    <name evidence="12" type="ORF">D6R50_10685</name>
</gene>
<proteinExistence type="inferred from homology"/>
<feature type="domain" description="Thioredoxin" evidence="10">
    <location>
        <begin position="14"/>
        <end position="198"/>
    </location>
</feature>